<dbReference type="GO" id="GO:0005524">
    <property type="term" value="F:ATP binding"/>
    <property type="evidence" value="ECO:0007669"/>
    <property type="project" value="UniProtKB-KW"/>
</dbReference>
<comment type="similarity">
    <text evidence="10">Belongs to the ABC transporter superfamily. Siderophore-Fe(3+) uptake transporter (SIUT) (TC 3.A.1.21) family.</text>
</comment>
<dbReference type="PROSITE" id="PS00211">
    <property type="entry name" value="ABC_TRANSPORTER_1"/>
    <property type="match status" value="1"/>
</dbReference>
<evidence type="ECO:0000256" key="1">
    <source>
        <dbReference type="ARBA" id="ARBA00004429"/>
    </source>
</evidence>
<dbReference type="InterPro" id="IPR011527">
    <property type="entry name" value="ABC1_TM_dom"/>
</dbReference>
<evidence type="ECO:0000256" key="7">
    <source>
        <dbReference type="ARBA" id="ARBA00022840"/>
    </source>
</evidence>
<evidence type="ECO:0000256" key="5">
    <source>
        <dbReference type="ARBA" id="ARBA00022692"/>
    </source>
</evidence>
<name>A0A2S0RPR3_9ACTO</name>
<keyword evidence="4" id="KW-0997">Cell inner membrane</keyword>
<dbReference type="InterPro" id="IPR017871">
    <property type="entry name" value="ABC_transporter-like_CS"/>
</dbReference>
<keyword evidence="3" id="KW-1003">Cell membrane</keyword>
<reference evidence="11 12" key="1">
    <citation type="submission" date="2018-11" db="EMBL/GenBank/DDBJ databases">
        <title>Multidrug-resistant genes are associated with an 42-kb island TGI1 carrying a complex class 1 integron in a Trueperella pyogenes.</title>
        <authorList>
            <person name="Dong W."/>
        </authorList>
    </citation>
    <scope>NUCLEOTIDE SEQUENCE [LARGE SCALE GENOMIC DNA]</scope>
    <source>
        <strain evidence="11 12">TP4</strain>
    </source>
</reference>
<evidence type="ECO:0000256" key="6">
    <source>
        <dbReference type="ARBA" id="ARBA00022741"/>
    </source>
</evidence>
<evidence type="ECO:0000256" key="9">
    <source>
        <dbReference type="ARBA" id="ARBA00023136"/>
    </source>
</evidence>
<dbReference type="SUPFAM" id="SSF90123">
    <property type="entry name" value="ABC transporter transmembrane region"/>
    <property type="match status" value="1"/>
</dbReference>
<dbReference type="RefSeq" id="WP_024963059.1">
    <property type="nucleotide sequence ID" value="NZ_CP028833.1"/>
</dbReference>
<keyword evidence="7 11" id="KW-0067">ATP-binding</keyword>
<evidence type="ECO:0000313" key="11">
    <source>
        <dbReference type="EMBL" id="AZR07000.1"/>
    </source>
</evidence>
<dbReference type="GO" id="GO:0034040">
    <property type="term" value="F:ATPase-coupled lipid transmembrane transporter activity"/>
    <property type="evidence" value="ECO:0007669"/>
    <property type="project" value="TreeGrafter"/>
</dbReference>
<keyword evidence="2" id="KW-0813">Transport</keyword>
<dbReference type="GO" id="GO:0016887">
    <property type="term" value="F:ATP hydrolysis activity"/>
    <property type="evidence" value="ECO:0007669"/>
    <property type="project" value="InterPro"/>
</dbReference>
<dbReference type="STRING" id="1661.CQ11_07160"/>
<gene>
    <name evidence="11" type="ORF">EBQ10_06605</name>
</gene>
<proteinExistence type="inferred from homology"/>
<evidence type="ECO:0000256" key="8">
    <source>
        <dbReference type="ARBA" id="ARBA00022989"/>
    </source>
</evidence>
<dbReference type="PROSITE" id="PS50929">
    <property type="entry name" value="ABC_TM1F"/>
    <property type="match status" value="1"/>
</dbReference>
<dbReference type="Pfam" id="PF00664">
    <property type="entry name" value="ABC_membrane"/>
    <property type="match status" value="1"/>
</dbReference>
<dbReference type="Proteomes" id="UP000275951">
    <property type="component" value="Chromosome"/>
</dbReference>
<keyword evidence="6" id="KW-0547">Nucleotide-binding</keyword>
<evidence type="ECO:0000256" key="2">
    <source>
        <dbReference type="ARBA" id="ARBA00022448"/>
    </source>
</evidence>
<evidence type="ECO:0000313" key="12">
    <source>
        <dbReference type="Proteomes" id="UP000275951"/>
    </source>
</evidence>
<dbReference type="InterPro" id="IPR003593">
    <property type="entry name" value="AAA+_ATPase"/>
</dbReference>
<dbReference type="GO" id="GO:0005886">
    <property type="term" value="C:plasma membrane"/>
    <property type="evidence" value="ECO:0007669"/>
    <property type="project" value="UniProtKB-SubCell"/>
</dbReference>
<dbReference type="InterPro" id="IPR039421">
    <property type="entry name" value="Type_1_exporter"/>
</dbReference>
<dbReference type="AlphaFoldDB" id="A0A2S0RPR3"/>
<keyword evidence="5" id="KW-0812">Transmembrane</keyword>
<evidence type="ECO:0000256" key="10">
    <source>
        <dbReference type="ARBA" id="ARBA00023455"/>
    </source>
</evidence>
<dbReference type="SUPFAM" id="SSF52540">
    <property type="entry name" value="P-loop containing nucleoside triphosphate hydrolases"/>
    <property type="match status" value="1"/>
</dbReference>
<dbReference type="InterPro" id="IPR036640">
    <property type="entry name" value="ABC1_TM_sf"/>
</dbReference>
<dbReference type="InterPro" id="IPR027417">
    <property type="entry name" value="P-loop_NTPase"/>
</dbReference>
<sequence>MVHTADSPTRGNADMKQASKQGQKALKELMSPVRPALMAGNALALVSAALRVFPFVALVGIGNELMGALSAGSIDQAAVNWWVVVLLATFCGGLLTYFAGLMITHIADNRLSATIQRRIIDSLAATPLTWFSENTSGHVRKVLQDDVRNLHMLVAHRPVDSIIAIFLPLFSTAYAFFIDWRLGLLVILPIVVYAIIYAVMVRDMNAKTMELDAKLDTVSSAMVEFVKGIQVVKTFGITGKAHRKYADSANNACDFMEEWNRPMVNAASVTSAVVSTPVIVLLFSAGGFWFVSGGWVTPVEIIAGCLIAISLPNSINLLAQMAWNYQLAGAAASRVLEVVDVVTLPSPDRSAAQPAQPSVELRNIVLDYGHTRALDGVSVTCEPGTTTALMGPSGAGKSTLAKLVPRFLDPDEGQVLIGGVDVKDLSRDDLYRQVSFVLQDAQLLRATVFDNIAMGKPQATFAEVEEAARRARIHDEIMEFPGGYDTVVDEDVKLSGGQAQRIAIARALLRDTPILILDEAAAMVDPECEAQIQAAINELTIGRTVIVIDHRPQSVRHVDQIVLLDGGHVVACGPHEEILNQDLYARLRAAAGADREEE</sequence>
<dbReference type="SMART" id="SM00382">
    <property type="entry name" value="AAA"/>
    <property type="match status" value="1"/>
</dbReference>
<dbReference type="Pfam" id="PF00005">
    <property type="entry name" value="ABC_tran"/>
    <property type="match status" value="1"/>
</dbReference>
<dbReference type="CDD" id="cd07346">
    <property type="entry name" value="ABC_6TM_exporters"/>
    <property type="match status" value="1"/>
</dbReference>
<accession>A0A2S0RPR3</accession>
<dbReference type="InterPro" id="IPR003439">
    <property type="entry name" value="ABC_transporter-like_ATP-bd"/>
</dbReference>
<organism evidence="11 12">
    <name type="scientific">Trueperella pyogenes</name>
    <dbReference type="NCBI Taxonomy" id="1661"/>
    <lineage>
        <taxon>Bacteria</taxon>
        <taxon>Bacillati</taxon>
        <taxon>Actinomycetota</taxon>
        <taxon>Actinomycetes</taxon>
        <taxon>Actinomycetales</taxon>
        <taxon>Actinomycetaceae</taxon>
        <taxon>Trueperella</taxon>
    </lineage>
</organism>
<dbReference type="EMBL" id="CP033905">
    <property type="protein sequence ID" value="AZR07000.1"/>
    <property type="molecule type" value="Genomic_DNA"/>
</dbReference>
<dbReference type="PROSITE" id="PS50893">
    <property type="entry name" value="ABC_TRANSPORTER_2"/>
    <property type="match status" value="1"/>
</dbReference>
<comment type="subcellular location">
    <subcellularLocation>
        <location evidence="1">Cell inner membrane</location>
        <topology evidence="1">Multi-pass membrane protein</topology>
    </subcellularLocation>
</comment>
<keyword evidence="9" id="KW-0472">Membrane</keyword>
<keyword evidence="8" id="KW-1133">Transmembrane helix</keyword>
<dbReference type="GO" id="GO:0140359">
    <property type="term" value="F:ABC-type transporter activity"/>
    <property type="evidence" value="ECO:0007669"/>
    <property type="project" value="InterPro"/>
</dbReference>
<dbReference type="FunFam" id="3.40.50.300:FF:000221">
    <property type="entry name" value="Multidrug ABC transporter ATP-binding protein"/>
    <property type="match status" value="1"/>
</dbReference>
<dbReference type="PANTHER" id="PTHR24221:SF654">
    <property type="entry name" value="ATP-BINDING CASSETTE SUB-FAMILY B MEMBER 6"/>
    <property type="match status" value="1"/>
</dbReference>
<dbReference type="PANTHER" id="PTHR24221">
    <property type="entry name" value="ATP-BINDING CASSETTE SUB-FAMILY B"/>
    <property type="match status" value="1"/>
</dbReference>
<protein>
    <submittedName>
        <fullName evidence="11">ABC transporter ATP-binding protein</fullName>
    </submittedName>
</protein>
<dbReference type="Gene3D" id="1.20.1560.10">
    <property type="entry name" value="ABC transporter type 1, transmembrane domain"/>
    <property type="match status" value="1"/>
</dbReference>
<dbReference type="Gene3D" id="3.40.50.300">
    <property type="entry name" value="P-loop containing nucleotide triphosphate hydrolases"/>
    <property type="match status" value="1"/>
</dbReference>
<evidence type="ECO:0000256" key="4">
    <source>
        <dbReference type="ARBA" id="ARBA00022519"/>
    </source>
</evidence>
<evidence type="ECO:0000256" key="3">
    <source>
        <dbReference type="ARBA" id="ARBA00022475"/>
    </source>
</evidence>